<proteinExistence type="predicted"/>
<organism evidence="1 2">
    <name type="scientific">Trema orientale</name>
    <name type="common">Charcoal tree</name>
    <name type="synonym">Celtis orientalis</name>
    <dbReference type="NCBI Taxonomy" id="63057"/>
    <lineage>
        <taxon>Eukaryota</taxon>
        <taxon>Viridiplantae</taxon>
        <taxon>Streptophyta</taxon>
        <taxon>Embryophyta</taxon>
        <taxon>Tracheophyta</taxon>
        <taxon>Spermatophyta</taxon>
        <taxon>Magnoliopsida</taxon>
        <taxon>eudicotyledons</taxon>
        <taxon>Gunneridae</taxon>
        <taxon>Pentapetalae</taxon>
        <taxon>rosids</taxon>
        <taxon>fabids</taxon>
        <taxon>Rosales</taxon>
        <taxon>Cannabaceae</taxon>
        <taxon>Trema</taxon>
    </lineage>
</organism>
<evidence type="ECO:0000313" key="2">
    <source>
        <dbReference type="Proteomes" id="UP000237000"/>
    </source>
</evidence>
<dbReference type="EMBL" id="JXTC01000092">
    <property type="protein sequence ID" value="PON89635.1"/>
    <property type="molecule type" value="Genomic_DNA"/>
</dbReference>
<evidence type="ECO:0000313" key="1">
    <source>
        <dbReference type="EMBL" id="PON89635.1"/>
    </source>
</evidence>
<dbReference type="AlphaFoldDB" id="A0A2P5EVU6"/>
<reference evidence="2" key="1">
    <citation type="submission" date="2016-06" db="EMBL/GenBank/DDBJ databases">
        <title>Parallel loss of symbiosis genes in relatives of nitrogen-fixing non-legume Parasponia.</title>
        <authorList>
            <person name="Van Velzen R."/>
            <person name="Holmer R."/>
            <person name="Bu F."/>
            <person name="Rutten L."/>
            <person name="Van Zeijl A."/>
            <person name="Liu W."/>
            <person name="Santuari L."/>
            <person name="Cao Q."/>
            <person name="Sharma T."/>
            <person name="Shen D."/>
            <person name="Roswanjaya Y."/>
            <person name="Wardhani T."/>
            <person name="Kalhor M.S."/>
            <person name="Jansen J."/>
            <person name="Van den Hoogen J."/>
            <person name="Gungor B."/>
            <person name="Hartog M."/>
            <person name="Hontelez J."/>
            <person name="Verver J."/>
            <person name="Yang W.-C."/>
            <person name="Schijlen E."/>
            <person name="Repin R."/>
            <person name="Schilthuizen M."/>
            <person name="Schranz E."/>
            <person name="Heidstra R."/>
            <person name="Miyata K."/>
            <person name="Fedorova E."/>
            <person name="Kohlen W."/>
            <person name="Bisseling T."/>
            <person name="Smit S."/>
            <person name="Geurts R."/>
        </authorList>
    </citation>
    <scope>NUCLEOTIDE SEQUENCE [LARGE SCALE GENOMIC DNA]</scope>
    <source>
        <strain evidence="2">cv. RG33-2</strain>
    </source>
</reference>
<gene>
    <name evidence="1" type="ORF">TorRG33x02_146170</name>
</gene>
<accession>A0A2P5EVU6</accession>
<protein>
    <submittedName>
        <fullName evidence="1">Uncharacterized protein</fullName>
    </submittedName>
</protein>
<dbReference type="Proteomes" id="UP000237000">
    <property type="component" value="Unassembled WGS sequence"/>
</dbReference>
<comment type="caution">
    <text evidence="1">The sequence shown here is derived from an EMBL/GenBank/DDBJ whole genome shotgun (WGS) entry which is preliminary data.</text>
</comment>
<name>A0A2P5EVU6_TREOI</name>
<keyword evidence="2" id="KW-1185">Reference proteome</keyword>
<dbReference type="InParanoid" id="A0A2P5EVU6"/>
<sequence>MMRDGIRWQSCRQKTAPEVVNSEESISAIVAPFPMWLVGFCLSSYDEHGGGASGQWRWHAAAGSFDSSRHFWWISGTLREEGKIEILQLFTHLAIERLKGSVS</sequence>